<dbReference type="InterPro" id="IPR036680">
    <property type="entry name" value="SPOR-like_sf"/>
</dbReference>
<proteinExistence type="predicted"/>
<keyword evidence="1" id="KW-1133">Transmembrane helix</keyword>
<keyword evidence="3" id="KW-1185">Reference proteome</keyword>
<dbReference type="Proteomes" id="UP001141183">
    <property type="component" value="Unassembled WGS sequence"/>
</dbReference>
<evidence type="ECO:0000313" key="3">
    <source>
        <dbReference type="Proteomes" id="UP001141183"/>
    </source>
</evidence>
<gene>
    <name evidence="2" type="ORF">NE398_10830</name>
</gene>
<feature type="transmembrane region" description="Helical" evidence="1">
    <location>
        <begin position="21"/>
        <end position="40"/>
    </location>
</feature>
<evidence type="ECO:0000256" key="1">
    <source>
        <dbReference type="SAM" id="Phobius"/>
    </source>
</evidence>
<dbReference type="GO" id="GO:0042834">
    <property type="term" value="F:peptidoglycan binding"/>
    <property type="evidence" value="ECO:0007669"/>
    <property type="project" value="InterPro"/>
</dbReference>
<dbReference type="RefSeq" id="WP_008676691.1">
    <property type="nucleotide sequence ID" value="NZ_CABKOG010000003.1"/>
</dbReference>
<organism evidence="2 3">
    <name type="scientific">Clostridium tertium</name>
    <dbReference type="NCBI Taxonomy" id="1559"/>
    <lineage>
        <taxon>Bacteria</taxon>
        <taxon>Bacillati</taxon>
        <taxon>Bacillota</taxon>
        <taxon>Clostridia</taxon>
        <taxon>Eubacteriales</taxon>
        <taxon>Clostridiaceae</taxon>
        <taxon>Clostridium</taxon>
    </lineage>
</organism>
<keyword evidence="1" id="KW-0472">Membrane</keyword>
<sequence length="239" mass="26933">MKYTKYHYKKKNEGAKFLTSLVMTTLAAVIIGLIGAWVLLKIIPDINKGNGITQEPVVNVNNNSNTENNGQQVQEQKFAFIQCGYFSKEDNAKQVLAKIENEFNSFMIKDETGKFKVLAGIAKEEDSSEITEKLKAKSIENAKIGVSLNKNDEVQGQIGAITEGYLQIINTASEDEVKEINTSDFKKWTKELSEVKEGDGVDILKEYKTHIEALPETINKENIVSELEYIYSILVKWQK</sequence>
<comment type="caution">
    <text evidence="2">The sequence shown here is derived from an EMBL/GenBank/DDBJ whole genome shotgun (WGS) entry which is preliminary data.</text>
</comment>
<evidence type="ECO:0000313" key="2">
    <source>
        <dbReference type="EMBL" id="MDC4240654.1"/>
    </source>
</evidence>
<reference evidence="2" key="1">
    <citation type="submission" date="2022-05" db="EMBL/GenBank/DDBJ databases">
        <title>Draft genome sequence of Clostridium tertium strain CP3 isolated from Peru.</title>
        <authorList>
            <person name="Hurtado R."/>
            <person name="Lima L."/>
            <person name="Sousa T."/>
            <person name="Jaiswal A.K."/>
            <person name="Tiwari S."/>
            <person name="Maturrano L."/>
            <person name="Brenig B."/>
            <person name="Azevedo V."/>
        </authorList>
    </citation>
    <scope>NUCLEOTIDE SEQUENCE</scope>
    <source>
        <strain evidence="2">CP3</strain>
    </source>
</reference>
<dbReference type="AlphaFoldDB" id="A0A9X4B094"/>
<name>A0A9X4B094_9CLOT</name>
<accession>A0A9X4B094</accession>
<protein>
    <submittedName>
        <fullName evidence="2">SPOR domain-containing protein</fullName>
    </submittedName>
</protein>
<dbReference type="SUPFAM" id="SSF110997">
    <property type="entry name" value="Sporulation related repeat"/>
    <property type="match status" value="1"/>
</dbReference>
<dbReference type="EMBL" id="JAMRYU010000010">
    <property type="protein sequence ID" value="MDC4240654.1"/>
    <property type="molecule type" value="Genomic_DNA"/>
</dbReference>
<keyword evidence="1" id="KW-0812">Transmembrane</keyword>